<accession>A0AAV0RLK1</accession>
<evidence type="ECO:0000313" key="2">
    <source>
        <dbReference type="Proteomes" id="UP001154282"/>
    </source>
</evidence>
<comment type="caution">
    <text evidence="1">The sequence shown here is derived from an EMBL/GenBank/DDBJ whole genome shotgun (WGS) entry which is preliminary data.</text>
</comment>
<name>A0AAV0RLK1_9ROSI</name>
<dbReference type="EMBL" id="CAMGYJ010000011">
    <property type="protein sequence ID" value="CAI0557292.1"/>
    <property type="molecule type" value="Genomic_DNA"/>
</dbReference>
<organism evidence="1 2">
    <name type="scientific">Linum tenue</name>
    <dbReference type="NCBI Taxonomy" id="586396"/>
    <lineage>
        <taxon>Eukaryota</taxon>
        <taxon>Viridiplantae</taxon>
        <taxon>Streptophyta</taxon>
        <taxon>Embryophyta</taxon>
        <taxon>Tracheophyta</taxon>
        <taxon>Spermatophyta</taxon>
        <taxon>Magnoliopsida</taxon>
        <taxon>eudicotyledons</taxon>
        <taxon>Gunneridae</taxon>
        <taxon>Pentapetalae</taxon>
        <taxon>rosids</taxon>
        <taxon>fabids</taxon>
        <taxon>Malpighiales</taxon>
        <taxon>Linaceae</taxon>
        <taxon>Linum</taxon>
    </lineage>
</organism>
<protein>
    <submittedName>
        <fullName evidence="1">Uncharacterized protein</fullName>
    </submittedName>
</protein>
<dbReference type="AlphaFoldDB" id="A0AAV0RLK1"/>
<proteinExistence type="predicted"/>
<sequence>PNCFGPLKLSPRHVLFLPSQHRGFGRVFWSRLQSHYCLRPSQLSSQNLTPTDSAFPSYIYGEEAEA</sequence>
<dbReference type="Proteomes" id="UP001154282">
    <property type="component" value="Unassembled WGS sequence"/>
</dbReference>
<feature type="non-terminal residue" evidence="1">
    <location>
        <position position="1"/>
    </location>
</feature>
<gene>
    <name evidence="1" type="ORF">LITE_LOCUS48310</name>
</gene>
<evidence type="ECO:0000313" key="1">
    <source>
        <dbReference type="EMBL" id="CAI0557292.1"/>
    </source>
</evidence>
<keyword evidence="2" id="KW-1185">Reference proteome</keyword>
<reference evidence="1" key="1">
    <citation type="submission" date="2022-08" db="EMBL/GenBank/DDBJ databases">
        <authorList>
            <person name="Gutierrez-Valencia J."/>
        </authorList>
    </citation>
    <scope>NUCLEOTIDE SEQUENCE</scope>
</reference>